<feature type="region of interest" description="Disordered" evidence="9">
    <location>
        <begin position="283"/>
        <end position="327"/>
    </location>
</feature>
<feature type="domain" description="EF-hand" evidence="10">
    <location>
        <begin position="2"/>
        <end position="37"/>
    </location>
</feature>
<dbReference type="FunFam" id="1.10.238.10:FF:000356">
    <property type="entry name" value="Myosin II light chain"/>
    <property type="match status" value="1"/>
</dbReference>
<dbReference type="InterPro" id="IPR009072">
    <property type="entry name" value="Histone-fold"/>
</dbReference>
<dbReference type="Proteomes" id="UP000827892">
    <property type="component" value="Chromosome III"/>
</dbReference>
<feature type="domain" description="EF-hand" evidence="10">
    <location>
        <begin position="75"/>
        <end position="110"/>
    </location>
</feature>
<comment type="subcellular location">
    <subcellularLocation>
        <location evidence="1">Cytoplasm</location>
    </subcellularLocation>
</comment>
<dbReference type="SUPFAM" id="SSF47113">
    <property type="entry name" value="Histone-fold"/>
    <property type="match status" value="1"/>
</dbReference>
<reference evidence="11 13" key="2">
    <citation type="submission" date="2022-05" db="EMBL/GenBank/DDBJ databases">
        <title>Chromosome-level reference genomes for two strains of Caenorhabditis briggsae: an improved platform for comparative genomics.</title>
        <authorList>
            <person name="Stevens L."/>
            <person name="Andersen E.C."/>
        </authorList>
    </citation>
    <scope>NUCLEOTIDE SEQUENCE [LARGE SCALE GENOMIC DNA]</scope>
    <source>
        <strain evidence="11">QX1410_ONT</strain>
        <tissue evidence="11">Whole-organism</tissue>
    </source>
</reference>
<dbReference type="CDD" id="cd00051">
    <property type="entry name" value="EFh"/>
    <property type="match status" value="1"/>
</dbReference>
<dbReference type="PROSITE" id="PS50222">
    <property type="entry name" value="EF_HAND_2"/>
    <property type="match status" value="2"/>
</dbReference>
<reference evidence="12 14" key="1">
    <citation type="submission" date="2022-04" db="EMBL/GenBank/DDBJ databases">
        <title>Chromosome-level reference genomes for two strains of Caenorhabditis briggsae: an improved platform for comparative genomics.</title>
        <authorList>
            <person name="Stevens L."/>
            <person name="Andersen E."/>
        </authorList>
    </citation>
    <scope>NUCLEOTIDE SEQUENCE [LARGE SCALE GENOMIC DNA]</scope>
    <source>
        <strain evidence="12">VX34</strain>
        <tissue evidence="12">Whole-organism</tissue>
    </source>
</reference>
<dbReference type="GO" id="GO:0046982">
    <property type="term" value="F:protein heterodimerization activity"/>
    <property type="evidence" value="ECO:0007669"/>
    <property type="project" value="InterPro"/>
</dbReference>
<evidence type="ECO:0000256" key="5">
    <source>
        <dbReference type="ARBA" id="ARBA00023123"/>
    </source>
</evidence>
<evidence type="ECO:0000313" key="12">
    <source>
        <dbReference type="EMBL" id="UMM22824.1"/>
    </source>
</evidence>
<evidence type="ECO:0000256" key="4">
    <source>
        <dbReference type="ARBA" id="ARBA00022737"/>
    </source>
</evidence>
<dbReference type="CDD" id="cd07979">
    <property type="entry name" value="HFD_TAF9"/>
    <property type="match status" value="1"/>
</dbReference>
<dbReference type="GO" id="GO:0005509">
    <property type="term" value="F:calcium ion binding"/>
    <property type="evidence" value="ECO:0007669"/>
    <property type="project" value="InterPro"/>
</dbReference>
<dbReference type="InterPro" id="IPR002048">
    <property type="entry name" value="EF_hand_dom"/>
</dbReference>
<evidence type="ECO:0000313" key="14">
    <source>
        <dbReference type="Proteomes" id="UP000829354"/>
    </source>
</evidence>
<keyword evidence="5" id="KW-0518">Myosin</keyword>
<dbReference type="InterPro" id="IPR050230">
    <property type="entry name" value="CALM/Myosin/TropC-like"/>
</dbReference>
<dbReference type="InterPro" id="IPR011992">
    <property type="entry name" value="EF-hand-dom_pair"/>
</dbReference>
<evidence type="ECO:0000313" key="11">
    <source>
        <dbReference type="EMBL" id="ULU00140.1"/>
    </source>
</evidence>
<keyword evidence="3" id="KW-0132">Cell division</keyword>
<dbReference type="EMBL" id="CP090893">
    <property type="protein sequence ID" value="ULU00140.1"/>
    <property type="molecule type" value="Genomic_DNA"/>
</dbReference>
<dbReference type="FunFam" id="1.10.238.10:FF:000082">
    <property type="entry name" value="Myosin light chain 1"/>
    <property type="match status" value="1"/>
</dbReference>
<dbReference type="GO" id="GO:0006352">
    <property type="term" value="P:DNA-templated transcription initiation"/>
    <property type="evidence" value="ECO:0007669"/>
    <property type="project" value="InterPro"/>
</dbReference>
<organism evidence="12 14">
    <name type="scientific">Caenorhabditis briggsae</name>
    <dbReference type="NCBI Taxonomy" id="6238"/>
    <lineage>
        <taxon>Eukaryota</taxon>
        <taxon>Metazoa</taxon>
        <taxon>Ecdysozoa</taxon>
        <taxon>Nematoda</taxon>
        <taxon>Chromadorea</taxon>
        <taxon>Rhabditida</taxon>
        <taxon>Rhabditina</taxon>
        <taxon>Rhabditomorpha</taxon>
        <taxon>Rhabditoidea</taxon>
        <taxon>Rhabditidae</taxon>
        <taxon>Peloderinae</taxon>
        <taxon>Caenorhabditis</taxon>
    </lineage>
</organism>
<gene>
    <name evidence="11" type="ORF">L3Y34_000982</name>
    <name evidence="12" type="ORF">L5515_003836</name>
</gene>
<evidence type="ECO:0000259" key="10">
    <source>
        <dbReference type="PROSITE" id="PS50222"/>
    </source>
</evidence>
<evidence type="ECO:0000256" key="8">
    <source>
        <dbReference type="ARBA" id="ARBA00069033"/>
    </source>
</evidence>
<evidence type="ECO:0000313" key="13">
    <source>
        <dbReference type="Proteomes" id="UP000827892"/>
    </source>
</evidence>
<dbReference type="EMBL" id="CP092622">
    <property type="protein sequence ID" value="UMM22824.1"/>
    <property type="molecule type" value="Genomic_DNA"/>
</dbReference>
<evidence type="ECO:0000256" key="9">
    <source>
        <dbReference type="SAM" id="MobiDB-lite"/>
    </source>
</evidence>
<dbReference type="AlphaFoldDB" id="A0AAE9JB03"/>
<keyword evidence="14" id="KW-1185">Reference proteome</keyword>
<evidence type="ECO:0000256" key="6">
    <source>
        <dbReference type="ARBA" id="ARBA00023175"/>
    </source>
</evidence>
<keyword evidence="4" id="KW-0677">Repeat</keyword>
<dbReference type="GO" id="GO:0000281">
    <property type="term" value="P:mitotic cytokinesis"/>
    <property type="evidence" value="ECO:0007669"/>
    <property type="project" value="UniProtKB-ARBA"/>
</dbReference>
<accession>A0AAE9JB03</accession>
<evidence type="ECO:0000256" key="3">
    <source>
        <dbReference type="ARBA" id="ARBA00022618"/>
    </source>
</evidence>
<keyword evidence="7" id="KW-0131">Cell cycle</keyword>
<name>A0AAE9JB03_CAEBR</name>
<proteinExistence type="predicted"/>
<evidence type="ECO:0000256" key="2">
    <source>
        <dbReference type="ARBA" id="ARBA00022490"/>
    </source>
</evidence>
<dbReference type="PANTHER" id="PTHR23048">
    <property type="entry name" value="MYOSIN LIGHT CHAIN 1, 3"/>
    <property type="match status" value="1"/>
</dbReference>
<keyword evidence="6" id="KW-0505">Motor protein</keyword>
<sequence>MDDLADCREVFAYFDSKGDERISVQQVGDVLRALGQNPTEAEIHRCVGSFDKEARLSFEDFVPIFQSVSKNREKHTVEEFVEGLSHFDKEGNGMINVAELRHLLTTLGERLSDEDVDQLLAGHNDSHGNVNISDFVRAVMNSEMAEPGEKDAELSTGGPDTFSKEAMAIMSLLGECGVEEFDPRVVSMLMDVQYAVTSKILQVSSGLSRHADKQKIDSEDVQTAADMLGVLSSNAPDREKILQMANDKNQQPLPQIRHNYGLKLPNDRFCQLQQNFVYKADDNSQQMETQQVAHTPRIIEPPQSSVLRPEQVQNMLKRRAPDDDFDS</sequence>
<dbReference type="Proteomes" id="UP000829354">
    <property type="component" value="Chromosome III"/>
</dbReference>
<dbReference type="GO" id="GO:0016459">
    <property type="term" value="C:myosin complex"/>
    <property type="evidence" value="ECO:0007669"/>
    <property type="project" value="UniProtKB-KW"/>
</dbReference>
<dbReference type="FunFam" id="1.10.20.10:FF:000166">
    <property type="entry name" value="TAF (TBP-associated transcription factor) family"/>
    <property type="match status" value="1"/>
</dbReference>
<dbReference type="SMART" id="SM00054">
    <property type="entry name" value="EFh"/>
    <property type="match status" value="2"/>
</dbReference>
<dbReference type="PANTHER" id="PTHR23048:SF49">
    <property type="entry name" value="FI08416P-RELATED"/>
    <property type="match status" value="1"/>
</dbReference>
<dbReference type="InterPro" id="IPR003162">
    <property type="entry name" value="TFIID-31"/>
</dbReference>
<evidence type="ECO:0000256" key="1">
    <source>
        <dbReference type="ARBA" id="ARBA00004496"/>
    </source>
</evidence>
<feature type="compositionally biased region" description="Polar residues" evidence="9">
    <location>
        <begin position="283"/>
        <end position="293"/>
    </location>
</feature>
<protein>
    <recommendedName>
        <fullName evidence="8">Myosin-2 essential light chain</fullName>
    </recommendedName>
</protein>
<feature type="compositionally biased region" description="Polar residues" evidence="9">
    <location>
        <begin position="302"/>
        <end position="314"/>
    </location>
</feature>
<keyword evidence="2" id="KW-0963">Cytoplasm</keyword>
<dbReference type="Gene3D" id="1.10.20.10">
    <property type="entry name" value="Histone, subunit A"/>
    <property type="match status" value="1"/>
</dbReference>
<dbReference type="GO" id="GO:0005737">
    <property type="term" value="C:cytoplasm"/>
    <property type="evidence" value="ECO:0007669"/>
    <property type="project" value="UniProtKB-SubCell"/>
</dbReference>
<dbReference type="Pfam" id="PF02291">
    <property type="entry name" value="TFIID-31kDa"/>
    <property type="match status" value="1"/>
</dbReference>
<evidence type="ECO:0000256" key="7">
    <source>
        <dbReference type="ARBA" id="ARBA00023306"/>
    </source>
</evidence>
<dbReference type="Gene3D" id="1.10.238.10">
    <property type="entry name" value="EF-hand"/>
    <property type="match status" value="2"/>
</dbReference>
<dbReference type="Pfam" id="PF13499">
    <property type="entry name" value="EF-hand_7"/>
    <property type="match status" value="1"/>
</dbReference>
<dbReference type="SUPFAM" id="SSF47473">
    <property type="entry name" value="EF-hand"/>
    <property type="match status" value="1"/>
</dbReference>